<dbReference type="AlphaFoldDB" id="A0A2U1PFZ0"/>
<dbReference type="EMBL" id="PKPP01001205">
    <property type="protein sequence ID" value="PWA84663.1"/>
    <property type="molecule type" value="Genomic_DNA"/>
</dbReference>
<evidence type="ECO:0000256" key="1">
    <source>
        <dbReference type="SAM" id="MobiDB-lite"/>
    </source>
</evidence>
<protein>
    <submittedName>
        <fullName evidence="2">Uncharacterized protein</fullName>
    </submittedName>
</protein>
<feature type="region of interest" description="Disordered" evidence="1">
    <location>
        <begin position="154"/>
        <end position="176"/>
    </location>
</feature>
<gene>
    <name evidence="2" type="ORF">CTI12_AA084270</name>
</gene>
<comment type="caution">
    <text evidence="2">The sequence shown here is derived from an EMBL/GenBank/DDBJ whole genome shotgun (WGS) entry which is preliminary data.</text>
</comment>
<feature type="region of interest" description="Disordered" evidence="1">
    <location>
        <begin position="107"/>
        <end position="131"/>
    </location>
</feature>
<proteinExistence type="predicted"/>
<organism evidence="2 3">
    <name type="scientific">Artemisia annua</name>
    <name type="common">Sweet wormwood</name>
    <dbReference type="NCBI Taxonomy" id="35608"/>
    <lineage>
        <taxon>Eukaryota</taxon>
        <taxon>Viridiplantae</taxon>
        <taxon>Streptophyta</taxon>
        <taxon>Embryophyta</taxon>
        <taxon>Tracheophyta</taxon>
        <taxon>Spermatophyta</taxon>
        <taxon>Magnoliopsida</taxon>
        <taxon>eudicotyledons</taxon>
        <taxon>Gunneridae</taxon>
        <taxon>Pentapetalae</taxon>
        <taxon>asterids</taxon>
        <taxon>campanulids</taxon>
        <taxon>Asterales</taxon>
        <taxon>Asteraceae</taxon>
        <taxon>Asteroideae</taxon>
        <taxon>Anthemideae</taxon>
        <taxon>Artemisiinae</taxon>
        <taxon>Artemisia</taxon>
    </lineage>
</organism>
<reference evidence="2 3" key="1">
    <citation type="journal article" date="2018" name="Mol. Plant">
        <title>The genome of Artemisia annua provides insight into the evolution of Asteraceae family and artemisinin biosynthesis.</title>
        <authorList>
            <person name="Shen Q."/>
            <person name="Zhang L."/>
            <person name="Liao Z."/>
            <person name="Wang S."/>
            <person name="Yan T."/>
            <person name="Shi P."/>
            <person name="Liu M."/>
            <person name="Fu X."/>
            <person name="Pan Q."/>
            <person name="Wang Y."/>
            <person name="Lv Z."/>
            <person name="Lu X."/>
            <person name="Zhang F."/>
            <person name="Jiang W."/>
            <person name="Ma Y."/>
            <person name="Chen M."/>
            <person name="Hao X."/>
            <person name="Li L."/>
            <person name="Tang Y."/>
            <person name="Lv G."/>
            <person name="Zhou Y."/>
            <person name="Sun X."/>
            <person name="Brodelius P.E."/>
            <person name="Rose J.K.C."/>
            <person name="Tang K."/>
        </authorList>
    </citation>
    <scope>NUCLEOTIDE SEQUENCE [LARGE SCALE GENOMIC DNA]</scope>
    <source>
        <strain evidence="3">cv. Huhao1</strain>
        <tissue evidence="2">Leaf</tissue>
    </source>
</reference>
<sequence>MEGVCENASVEGACSDTAMPSKDVNIPSCLGKPLMMDEMIARICQFGVGKTDYARVLVEFDAKKGLKESIRIEYTDKDANLKGTKDVKVVPRSEEEIQASIEVEKAKKKTNEEKKEQEVRDKRQQWHQQPERTWQYGGYNWQEYRKKSLQNACSKTDESNKNKKVQRNDKSVGQSSNVNRFETLNTVIVEDETELGVLNDRMTVDNFLNKKLQPTSAEQSKWSKEMREYFKKQWDIDRQKEKEENSLNREDVYDKRNCIVQTMAADVVNGMSKSVLNYTVEGGKKGWCK</sequence>
<feature type="compositionally biased region" description="Basic and acidic residues" evidence="1">
    <location>
        <begin position="107"/>
        <end position="124"/>
    </location>
</feature>
<dbReference type="Proteomes" id="UP000245207">
    <property type="component" value="Unassembled WGS sequence"/>
</dbReference>
<name>A0A2U1PFZ0_ARTAN</name>
<feature type="compositionally biased region" description="Basic and acidic residues" evidence="1">
    <location>
        <begin position="155"/>
        <end position="170"/>
    </location>
</feature>
<evidence type="ECO:0000313" key="2">
    <source>
        <dbReference type="EMBL" id="PWA84663.1"/>
    </source>
</evidence>
<evidence type="ECO:0000313" key="3">
    <source>
        <dbReference type="Proteomes" id="UP000245207"/>
    </source>
</evidence>
<accession>A0A2U1PFZ0</accession>
<keyword evidence="3" id="KW-1185">Reference proteome</keyword>